<evidence type="ECO:0000313" key="3">
    <source>
        <dbReference type="EMBL" id="SFS44289.1"/>
    </source>
</evidence>
<organism evidence="3 4">
    <name type="scientific">Alloyangia pacifica</name>
    <dbReference type="NCBI Taxonomy" id="311180"/>
    <lineage>
        <taxon>Bacteria</taxon>
        <taxon>Pseudomonadati</taxon>
        <taxon>Pseudomonadota</taxon>
        <taxon>Alphaproteobacteria</taxon>
        <taxon>Rhodobacterales</taxon>
        <taxon>Roseobacteraceae</taxon>
        <taxon>Alloyangia</taxon>
    </lineage>
</organism>
<keyword evidence="2" id="KW-0812">Transmembrane</keyword>
<dbReference type="STRING" id="311180.SAMN04488050_101799"/>
<reference evidence="4" key="1">
    <citation type="submission" date="2016-10" db="EMBL/GenBank/DDBJ databases">
        <authorList>
            <person name="Varghese N."/>
            <person name="Submissions S."/>
        </authorList>
    </citation>
    <scope>NUCLEOTIDE SEQUENCE [LARGE SCALE GENOMIC DNA]</scope>
    <source>
        <strain evidence="4">DSM 26894</strain>
    </source>
</reference>
<evidence type="ECO:0000256" key="1">
    <source>
        <dbReference type="SAM" id="MobiDB-lite"/>
    </source>
</evidence>
<keyword evidence="2" id="KW-0472">Membrane</keyword>
<proteinExistence type="predicted"/>
<feature type="transmembrane region" description="Helical" evidence="2">
    <location>
        <begin position="38"/>
        <end position="60"/>
    </location>
</feature>
<keyword evidence="4" id="KW-1185">Reference proteome</keyword>
<gene>
    <name evidence="3" type="ORF">SAMN04488050_101799</name>
</gene>
<sequence length="64" mass="7109">MPAINRAESDRVVNRPMTNPRPPGARRRRRPQIPRPRLTRAAALLAAFVLSVPFAAIAVVEALR</sequence>
<accession>A0A1I6PVR3</accession>
<dbReference type="EMBL" id="FOZW01000001">
    <property type="protein sequence ID" value="SFS44289.1"/>
    <property type="molecule type" value="Genomic_DNA"/>
</dbReference>
<name>A0A1I6PVR3_9RHOB</name>
<evidence type="ECO:0000313" key="4">
    <source>
        <dbReference type="Proteomes" id="UP000199392"/>
    </source>
</evidence>
<feature type="region of interest" description="Disordered" evidence="1">
    <location>
        <begin position="1"/>
        <end position="35"/>
    </location>
</feature>
<protein>
    <submittedName>
        <fullName evidence="3">Uncharacterized protein</fullName>
    </submittedName>
</protein>
<dbReference type="AlphaFoldDB" id="A0A1I6PVR3"/>
<keyword evidence="2" id="KW-1133">Transmembrane helix</keyword>
<dbReference type="Proteomes" id="UP000199392">
    <property type="component" value="Unassembled WGS sequence"/>
</dbReference>
<evidence type="ECO:0000256" key="2">
    <source>
        <dbReference type="SAM" id="Phobius"/>
    </source>
</evidence>